<comment type="caution">
    <text evidence="1">The sequence shown here is derived from an EMBL/GenBank/DDBJ whole genome shotgun (WGS) entry which is preliminary data.</text>
</comment>
<accession>N6USW3</accession>
<protein>
    <recommendedName>
        <fullName evidence="3">ATP-binding protein</fullName>
    </recommendedName>
</protein>
<evidence type="ECO:0000313" key="2">
    <source>
        <dbReference type="Proteomes" id="UP000014026"/>
    </source>
</evidence>
<evidence type="ECO:0008006" key="3">
    <source>
        <dbReference type="Google" id="ProtNLM"/>
    </source>
</evidence>
<dbReference type="SUPFAM" id="SSF55874">
    <property type="entry name" value="ATPase domain of HSP90 chaperone/DNA topoisomerase II/histidine kinase"/>
    <property type="match status" value="1"/>
</dbReference>
<gene>
    <name evidence="1" type="ORF">m02_02270</name>
</gene>
<dbReference type="AlphaFoldDB" id="N6USW3"/>
<dbReference type="Gene3D" id="3.30.565.10">
    <property type="entry name" value="Histidine kinase-like ATPase, C-terminal domain"/>
    <property type="match status" value="1"/>
</dbReference>
<dbReference type="PATRIC" id="fig|1094492.3.peg.241"/>
<reference evidence="1 2" key="1">
    <citation type="journal article" date="2013" name="PLoS Genet.">
        <title>A gene transfer agent and a dynamic repertoire of secretion systems hold the keys to the explosive radiation of the emerging pathogen Bartonella.</title>
        <authorList>
            <person name="Guy L."/>
            <person name="Nystedt B."/>
            <person name="Toft C."/>
            <person name="Zaremba-Niedzwiedzka K."/>
            <person name="Berglund E.C."/>
            <person name="Granberg F."/>
            <person name="Naslund K."/>
            <person name="Eriksson A.S."/>
            <person name="Andersson S.G."/>
        </authorList>
    </citation>
    <scope>NUCLEOTIDE SEQUENCE [LARGE SCALE GENOMIC DNA]</scope>
    <source>
        <strain evidence="2">m02</strain>
    </source>
</reference>
<dbReference type="Proteomes" id="UP000014026">
    <property type="component" value="Unassembled WGS sequence"/>
</dbReference>
<name>N6USW3_9HYPH</name>
<proteinExistence type="predicted"/>
<organism evidence="1 2">
    <name type="scientific">Bartonella bovis m02</name>
    <dbReference type="NCBI Taxonomy" id="1094492"/>
    <lineage>
        <taxon>Bacteria</taxon>
        <taxon>Pseudomonadati</taxon>
        <taxon>Pseudomonadota</taxon>
        <taxon>Alphaproteobacteria</taxon>
        <taxon>Hyphomicrobiales</taxon>
        <taxon>Bartonellaceae</taxon>
        <taxon>Bartonella</taxon>
    </lineage>
</organism>
<dbReference type="InterPro" id="IPR036890">
    <property type="entry name" value="HATPase_C_sf"/>
</dbReference>
<evidence type="ECO:0000313" key="1">
    <source>
        <dbReference type="EMBL" id="ENN93223.1"/>
    </source>
</evidence>
<dbReference type="HOGENOM" id="CLU_408632_0_0_5"/>
<dbReference type="STRING" id="1094492.m02_02270"/>
<dbReference type="EMBL" id="AGWB01000003">
    <property type="protein sequence ID" value="ENN93223.1"/>
    <property type="molecule type" value="Genomic_DNA"/>
</dbReference>
<sequence>MQPVFEAVSNAIHALEDSTQGSYKKDGNIDIIIKDIDNHESLVIIIEDNGVGLNNEHFQAFCTIDTDFKLQKGGKGVGRLLWLDTFKKISVNSVFLEENQLYQRSFKFCLEENNQILDHSKIPLINQEITGTKITFTGLKDGAYQQYFPRTNEKIIDHLGAHFFADLILGHLPKINLHFDLIPVDLAEETKQYLVENRGETTFETEEFGLFKIRNFICKEGASRNFRGTNQLHFFANGRTVITECIDNLLGFETFGKEELVYHGCISGQYLDDRVNQERTHFSFNNKTLEDILRTVVESIRENALASENEEYEKVRLNRLKEFCRAHPGYRFDSYENLLRKLPKFAKKPEDFVKALSVYKLRKENEQDIRIKEIYNKITEGNANTENFSEEVSKLAKEVKDGEKRQLAEYVIRRKVILNILERLITEVKKNVNGQDVPHLEKTLHELICPMGVLGNDPDSSKSLNHDLWIIDERLTFTRYFTSDRSLKSFINDSEETNRPDFLCYDQLHTLGLEGHSDADLNRLMLVEFKRPSQKQYQQGYSPITQISTYLERLKGKRIKISDNKSIRISDQCVFYCYIIADIVGELKTQTAAWKKTANGRGRIQDLQGDYRGLVEIIEWHDLLVDARSRNEAFISQLQV</sequence>